<keyword evidence="2" id="KW-1133">Transmembrane helix</keyword>
<dbReference type="RefSeq" id="WP_052438233.1">
    <property type="nucleotide sequence ID" value="NZ_BBPN01000001.1"/>
</dbReference>
<sequence>MEDLDNKGGKPKRRTLDLSLTQVASSALAAVVGAVLASQLGVYGTFLGAAVVSIGATTGTAVFQHVFRRTGEQFREMATTPTPVEHAHRADAPAEAEKAQVFDPFDPGGEHTRMMARINPPEQGEAVGVYRGRTSLKPKSWKVYAVTATIVFVVAMATVGIIEQASGTPASQFFGGGGGGGTPDTGTSAPADPSSGASTEHSGGSGGKNGGASTEPSSPSTSPSPHPSGSAGPTPDPAPPTPSPQGSTGSGDSGSGSSGSNSGTGNSGSGGADSGKGTSGDAATPQGAPSP</sequence>
<dbReference type="STRING" id="235985.SAMN05414137_104188"/>
<feature type="transmembrane region" description="Helical" evidence="2">
    <location>
        <begin position="46"/>
        <end position="67"/>
    </location>
</feature>
<accession>A0A1H7KSV1</accession>
<reference evidence="4" key="1">
    <citation type="submission" date="2016-10" db="EMBL/GenBank/DDBJ databases">
        <authorList>
            <person name="Varghese N."/>
        </authorList>
    </citation>
    <scope>NUCLEOTIDE SEQUENCE [LARGE SCALE GENOMIC DNA]</scope>
    <source>
        <strain evidence="4">DSM 45096 / BCRC 16803 / CGMCC 4.1857 / CIP 109030 / JCM 12277 / KCTC 19219 / NBRC 100920 / 33214</strain>
    </source>
</reference>
<feature type="compositionally biased region" description="Pro residues" evidence="1">
    <location>
        <begin position="234"/>
        <end position="243"/>
    </location>
</feature>
<feature type="transmembrane region" description="Helical" evidence="2">
    <location>
        <begin position="20"/>
        <end position="40"/>
    </location>
</feature>
<feature type="compositionally biased region" description="Gly residues" evidence="1">
    <location>
        <begin position="248"/>
        <end position="257"/>
    </location>
</feature>
<evidence type="ECO:0000256" key="2">
    <source>
        <dbReference type="SAM" id="Phobius"/>
    </source>
</evidence>
<gene>
    <name evidence="3" type="ORF">SAMN05414137_104188</name>
</gene>
<feature type="compositionally biased region" description="Gly residues" evidence="1">
    <location>
        <begin position="265"/>
        <end position="278"/>
    </location>
</feature>
<evidence type="ECO:0000313" key="4">
    <source>
        <dbReference type="Proteomes" id="UP000183015"/>
    </source>
</evidence>
<dbReference type="AlphaFoldDB" id="A0A1H7KSV1"/>
<feature type="region of interest" description="Disordered" evidence="1">
    <location>
        <begin position="172"/>
        <end position="291"/>
    </location>
</feature>
<feature type="compositionally biased region" description="Gly residues" evidence="1">
    <location>
        <begin position="174"/>
        <end position="183"/>
    </location>
</feature>
<evidence type="ECO:0000313" key="3">
    <source>
        <dbReference type="EMBL" id="SEK89879.1"/>
    </source>
</evidence>
<dbReference type="Proteomes" id="UP000183015">
    <property type="component" value="Unassembled WGS sequence"/>
</dbReference>
<feature type="transmembrane region" description="Helical" evidence="2">
    <location>
        <begin position="143"/>
        <end position="162"/>
    </location>
</feature>
<proteinExistence type="predicted"/>
<dbReference type="OrthoDB" id="3481735at2"/>
<keyword evidence="2" id="KW-0472">Membrane</keyword>
<keyword evidence="2" id="KW-0812">Transmembrane</keyword>
<evidence type="ECO:0000256" key="1">
    <source>
        <dbReference type="SAM" id="MobiDB-lite"/>
    </source>
</evidence>
<keyword evidence="4" id="KW-1185">Reference proteome</keyword>
<name>A0A1H7KSV1_STRJI</name>
<organism evidence="3 4">
    <name type="scientific">Streptacidiphilus jiangxiensis</name>
    <dbReference type="NCBI Taxonomy" id="235985"/>
    <lineage>
        <taxon>Bacteria</taxon>
        <taxon>Bacillati</taxon>
        <taxon>Actinomycetota</taxon>
        <taxon>Actinomycetes</taxon>
        <taxon>Kitasatosporales</taxon>
        <taxon>Streptomycetaceae</taxon>
        <taxon>Streptacidiphilus</taxon>
    </lineage>
</organism>
<dbReference type="eggNOG" id="ENOG5032Y91">
    <property type="taxonomic scope" value="Bacteria"/>
</dbReference>
<protein>
    <submittedName>
        <fullName evidence="3">Uncharacterized protein</fullName>
    </submittedName>
</protein>
<dbReference type="EMBL" id="FOAZ01000004">
    <property type="protein sequence ID" value="SEK89879.1"/>
    <property type="molecule type" value="Genomic_DNA"/>
</dbReference>
<feature type="compositionally biased region" description="Low complexity" evidence="1">
    <location>
        <begin position="211"/>
        <end position="233"/>
    </location>
</feature>